<accession>A0A3T1D394</accession>
<evidence type="ECO:0000313" key="2">
    <source>
        <dbReference type="Proteomes" id="UP000289856"/>
    </source>
</evidence>
<dbReference type="EMBL" id="AP019400">
    <property type="protein sequence ID" value="BBI32580.1"/>
    <property type="molecule type" value="Genomic_DNA"/>
</dbReference>
<reference evidence="1 2" key="1">
    <citation type="submission" date="2019-01" db="EMBL/GenBank/DDBJ databases">
        <title>Complete genome sequence of Cohnella hallensis HS21 isolated from Korean fir (Abies koreana) rhizospheric soil.</title>
        <authorList>
            <person name="Jiang L."/>
            <person name="Kang S.W."/>
            <person name="Kim S."/>
            <person name="Jung J."/>
            <person name="Kim C.Y."/>
            <person name="Kim D.H."/>
            <person name="Kim S.W."/>
            <person name="Lee J."/>
        </authorList>
    </citation>
    <scope>NUCLEOTIDE SEQUENCE [LARGE SCALE GENOMIC DNA]</scope>
    <source>
        <strain evidence="1 2">HS21</strain>
    </source>
</reference>
<evidence type="ECO:0000313" key="1">
    <source>
        <dbReference type="EMBL" id="BBI32580.1"/>
    </source>
</evidence>
<dbReference type="KEGG" id="cohn:KCTCHS21_19790"/>
<dbReference type="Proteomes" id="UP000289856">
    <property type="component" value="Chromosome"/>
</dbReference>
<organism evidence="1 2">
    <name type="scientific">Cohnella abietis</name>
    <dbReference type="NCBI Taxonomy" id="2507935"/>
    <lineage>
        <taxon>Bacteria</taxon>
        <taxon>Bacillati</taxon>
        <taxon>Bacillota</taxon>
        <taxon>Bacilli</taxon>
        <taxon>Bacillales</taxon>
        <taxon>Paenibacillaceae</taxon>
        <taxon>Cohnella</taxon>
    </lineage>
</organism>
<proteinExistence type="predicted"/>
<protein>
    <submittedName>
        <fullName evidence="1">Uncharacterized protein</fullName>
    </submittedName>
</protein>
<sequence>METKVTLAVVQNASTVNANADGQLMVEGITVVRKGFANQLEVNRM</sequence>
<name>A0A3T1D394_9BACL</name>
<keyword evidence="2" id="KW-1185">Reference proteome</keyword>
<dbReference type="AlphaFoldDB" id="A0A3T1D394"/>
<gene>
    <name evidence="1" type="ORF">KCTCHS21_19790</name>
</gene>
<dbReference type="RefSeq" id="WP_157994001.1">
    <property type="nucleotide sequence ID" value="NZ_AP019400.1"/>
</dbReference>